<gene>
    <name evidence="2" type="ORF">QR685DRAFT_527224</name>
</gene>
<name>A0ABR3DAF8_NEUIN</name>
<sequence length="116" mass="13418">MVPMPFRHHPATTDDDLVNINNQHRSAERTGGLIHELSKHQSNEHHHHLTTLLPMLREQLDTPGQHHVDPQSRDRPRTTLDRLLSGRQLIIGLLPNPARVRTTSHRGLMKPQSRRR</sequence>
<evidence type="ECO:0000256" key="1">
    <source>
        <dbReference type="SAM" id="MobiDB-lite"/>
    </source>
</evidence>
<accession>A0ABR3DAF8</accession>
<organism evidence="2 3">
    <name type="scientific">Neurospora intermedia</name>
    <dbReference type="NCBI Taxonomy" id="5142"/>
    <lineage>
        <taxon>Eukaryota</taxon>
        <taxon>Fungi</taxon>
        <taxon>Dikarya</taxon>
        <taxon>Ascomycota</taxon>
        <taxon>Pezizomycotina</taxon>
        <taxon>Sordariomycetes</taxon>
        <taxon>Sordariomycetidae</taxon>
        <taxon>Sordariales</taxon>
        <taxon>Sordariaceae</taxon>
        <taxon>Neurospora</taxon>
    </lineage>
</organism>
<protein>
    <submittedName>
        <fullName evidence="2">Uncharacterized protein</fullName>
    </submittedName>
</protein>
<feature type="region of interest" description="Disordered" evidence="1">
    <location>
        <begin position="97"/>
        <end position="116"/>
    </location>
</feature>
<keyword evidence="3" id="KW-1185">Reference proteome</keyword>
<feature type="compositionally biased region" description="Basic residues" evidence="1">
    <location>
        <begin position="102"/>
        <end position="116"/>
    </location>
</feature>
<dbReference type="EMBL" id="JAVLET010000005">
    <property type="protein sequence ID" value="KAL0469674.1"/>
    <property type="molecule type" value="Genomic_DNA"/>
</dbReference>
<dbReference type="Proteomes" id="UP001451303">
    <property type="component" value="Unassembled WGS sequence"/>
</dbReference>
<reference evidence="2 3" key="1">
    <citation type="submission" date="2023-09" db="EMBL/GenBank/DDBJ databases">
        <title>Multi-omics analysis of a traditional fermented food reveals byproduct-associated fungal strains for waste-to-food upcycling.</title>
        <authorList>
            <consortium name="Lawrence Berkeley National Laboratory"/>
            <person name="Rekdal V.M."/>
            <person name="Villalobos-Escobedo J.M."/>
            <person name="Rodriguez-Valeron N."/>
            <person name="Garcia M.O."/>
            <person name="Vasquez D.P."/>
            <person name="Damayanti I."/>
            <person name="Sorensen P.M."/>
            <person name="Baidoo E.E."/>
            <person name="De Carvalho A.C."/>
            <person name="Riley R."/>
            <person name="Lipzen A."/>
            <person name="He G."/>
            <person name="Yan M."/>
            <person name="Haridas S."/>
            <person name="Daum C."/>
            <person name="Yoshinaga Y."/>
            <person name="Ng V."/>
            <person name="Grigoriev I.V."/>
            <person name="Munk R."/>
            <person name="Nuraida L."/>
            <person name="Wijaya C.H."/>
            <person name="Morales P.-C."/>
            <person name="Keasling J.D."/>
        </authorList>
    </citation>
    <scope>NUCLEOTIDE SEQUENCE [LARGE SCALE GENOMIC DNA]</scope>
    <source>
        <strain evidence="2 3">FGSC 2613</strain>
    </source>
</reference>
<evidence type="ECO:0000313" key="3">
    <source>
        <dbReference type="Proteomes" id="UP001451303"/>
    </source>
</evidence>
<comment type="caution">
    <text evidence="2">The sequence shown here is derived from an EMBL/GenBank/DDBJ whole genome shotgun (WGS) entry which is preliminary data.</text>
</comment>
<proteinExistence type="predicted"/>
<evidence type="ECO:0000313" key="2">
    <source>
        <dbReference type="EMBL" id="KAL0469674.1"/>
    </source>
</evidence>